<proteinExistence type="inferred from homology"/>
<dbReference type="SUPFAM" id="SSF88659">
    <property type="entry name" value="Sigma3 and sigma4 domains of RNA polymerase sigma factors"/>
    <property type="match status" value="1"/>
</dbReference>
<comment type="caution">
    <text evidence="8">The sequence shown here is derived from an EMBL/GenBank/DDBJ whole genome shotgun (WGS) entry which is preliminary data.</text>
</comment>
<dbReference type="SUPFAM" id="SSF88946">
    <property type="entry name" value="Sigma2 domain of RNA polymerase sigma factors"/>
    <property type="match status" value="1"/>
</dbReference>
<evidence type="ECO:0000256" key="1">
    <source>
        <dbReference type="ARBA" id="ARBA00010641"/>
    </source>
</evidence>
<dbReference type="AlphaFoldDB" id="A0A8J3ZNF2"/>
<keyword evidence="4" id="KW-0238">DNA-binding</keyword>
<dbReference type="GO" id="GO:0003677">
    <property type="term" value="F:DNA binding"/>
    <property type="evidence" value="ECO:0007669"/>
    <property type="project" value="UniProtKB-KW"/>
</dbReference>
<evidence type="ECO:0000313" key="9">
    <source>
        <dbReference type="Proteomes" id="UP000612585"/>
    </source>
</evidence>
<dbReference type="InterPro" id="IPR039425">
    <property type="entry name" value="RNA_pol_sigma-70-like"/>
</dbReference>
<dbReference type="InterPro" id="IPR014284">
    <property type="entry name" value="RNA_pol_sigma-70_dom"/>
</dbReference>
<feature type="compositionally biased region" description="Basic and acidic residues" evidence="6">
    <location>
        <begin position="50"/>
        <end position="60"/>
    </location>
</feature>
<evidence type="ECO:0000256" key="6">
    <source>
        <dbReference type="SAM" id="MobiDB-lite"/>
    </source>
</evidence>
<feature type="region of interest" description="Disordered" evidence="6">
    <location>
        <begin position="40"/>
        <end position="60"/>
    </location>
</feature>
<sequence length="237" mass="27117">MTRTPHAPRATRTYHTWDSYGYRFFARGGRAGLVVDIDKGRAPASQPQTQKHDRPRADEPIAPRISFDDFFQATYRQLLRTWMYAGATEQEAEDAILAAMEDLYRHWDRAKDPIENPMAYVQQAVRSHFIKARERDRERERRQIKGHGGAAAGCQDAGLNIWEQREWVKQILQSLPPKQGEVLAFVVDGYAPTEIAKLLGRDKAAVRQSLRAARKRLKKALRNNPAAPTSPARKEDR</sequence>
<dbReference type="GO" id="GO:0016987">
    <property type="term" value="F:sigma factor activity"/>
    <property type="evidence" value="ECO:0007669"/>
    <property type="project" value="UniProtKB-KW"/>
</dbReference>
<comment type="similarity">
    <text evidence="1">Belongs to the sigma-70 factor family. ECF subfamily.</text>
</comment>
<dbReference type="Pfam" id="PF08281">
    <property type="entry name" value="Sigma70_r4_2"/>
    <property type="match status" value="1"/>
</dbReference>
<dbReference type="GO" id="GO:0006352">
    <property type="term" value="P:DNA-templated transcription initiation"/>
    <property type="evidence" value="ECO:0007669"/>
    <property type="project" value="InterPro"/>
</dbReference>
<keyword evidence="5" id="KW-0804">Transcription</keyword>
<dbReference type="InterPro" id="IPR013325">
    <property type="entry name" value="RNA_pol_sigma_r2"/>
</dbReference>
<dbReference type="EMBL" id="BOPG01000127">
    <property type="protein sequence ID" value="GIJ64731.1"/>
    <property type="molecule type" value="Genomic_DNA"/>
</dbReference>
<keyword evidence="9" id="KW-1185">Reference proteome</keyword>
<dbReference type="InterPro" id="IPR036388">
    <property type="entry name" value="WH-like_DNA-bd_sf"/>
</dbReference>
<evidence type="ECO:0000256" key="5">
    <source>
        <dbReference type="ARBA" id="ARBA00023163"/>
    </source>
</evidence>
<evidence type="ECO:0000313" key="8">
    <source>
        <dbReference type="EMBL" id="GIJ64731.1"/>
    </source>
</evidence>
<dbReference type="Gene3D" id="1.10.10.10">
    <property type="entry name" value="Winged helix-like DNA-binding domain superfamily/Winged helix DNA-binding domain"/>
    <property type="match status" value="1"/>
</dbReference>
<keyword evidence="2" id="KW-0805">Transcription regulation</keyword>
<organism evidence="8 9">
    <name type="scientific">Virgisporangium aurantiacum</name>
    <dbReference type="NCBI Taxonomy" id="175570"/>
    <lineage>
        <taxon>Bacteria</taxon>
        <taxon>Bacillati</taxon>
        <taxon>Actinomycetota</taxon>
        <taxon>Actinomycetes</taxon>
        <taxon>Micromonosporales</taxon>
        <taxon>Micromonosporaceae</taxon>
        <taxon>Virgisporangium</taxon>
    </lineage>
</organism>
<dbReference type="PANTHER" id="PTHR43133">
    <property type="entry name" value="RNA POLYMERASE ECF-TYPE SIGMA FACTO"/>
    <property type="match status" value="1"/>
</dbReference>
<evidence type="ECO:0000259" key="7">
    <source>
        <dbReference type="Pfam" id="PF08281"/>
    </source>
</evidence>
<dbReference type="NCBIfam" id="TIGR02937">
    <property type="entry name" value="sigma70-ECF"/>
    <property type="match status" value="1"/>
</dbReference>
<dbReference type="Proteomes" id="UP000612585">
    <property type="component" value="Unassembled WGS sequence"/>
</dbReference>
<keyword evidence="3" id="KW-0731">Sigma factor</keyword>
<evidence type="ECO:0000256" key="2">
    <source>
        <dbReference type="ARBA" id="ARBA00023015"/>
    </source>
</evidence>
<accession>A0A8J3ZNF2</accession>
<feature type="region of interest" description="Disordered" evidence="6">
    <location>
        <begin position="215"/>
        <end position="237"/>
    </location>
</feature>
<gene>
    <name evidence="8" type="ORF">Vau01_122470</name>
</gene>
<dbReference type="InterPro" id="IPR013324">
    <property type="entry name" value="RNA_pol_sigma_r3/r4-like"/>
</dbReference>
<evidence type="ECO:0000256" key="3">
    <source>
        <dbReference type="ARBA" id="ARBA00023082"/>
    </source>
</evidence>
<evidence type="ECO:0000256" key="4">
    <source>
        <dbReference type="ARBA" id="ARBA00023125"/>
    </source>
</evidence>
<name>A0A8J3ZNF2_9ACTN</name>
<dbReference type="InterPro" id="IPR013249">
    <property type="entry name" value="RNA_pol_sigma70_r4_t2"/>
</dbReference>
<feature type="domain" description="RNA polymerase sigma factor 70 region 4 type 2" evidence="7">
    <location>
        <begin position="166"/>
        <end position="217"/>
    </location>
</feature>
<reference evidence="8" key="1">
    <citation type="submission" date="2021-01" db="EMBL/GenBank/DDBJ databases">
        <title>Whole genome shotgun sequence of Virgisporangium aurantiacum NBRC 16421.</title>
        <authorList>
            <person name="Komaki H."/>
            <person name="Tamura T."/>
        </authorList>
    </citation>
    <scope>NUCLEOTIDE SEQUENCE</scope>
    <source>
        <strain evidence="8">NBRC 16421</strain>
    </source>
</reference>
<dbReference type="PANTHER" id="PTHR43133:SF8">
    <property type="entry name" value="RNA POLYMERASE SIGMA FACTOR HI_1459-RELATED"/>
    <property type="match status" value="1"/>
</dbReference>
<protein>
    <recommendedName>
        <fullName evidence="7">RNA polymerase sigma factor 70 region 4 type 2 domain-containing protein</fullName>
    </recommendedName>
</protein>